<protein>
    <submittedName>
        <fullName evidence="3">Uncharacterized protein</fullName>
    </submittedName>
</protein>
<proteinExistence type="predicted"/>
<dbReference type="Proteomes" id="UP000231162">
    <property type="component" value="Unassembled WGS sequence"/>
</dbReference>
<name>A0A2M6RAK3_9BACT</name>
<dbReference type="AlphaFoldDB" id="A0A2M6RAK3"/>
<evidence type="ECO:0000313" key="3">
    <source>
        <dbReference type="EMBL" id="PIS07050.1"/>
    </source>
</evidence>
<sequence>MSTREKVLIGIIVLLLVVGTGSIAWLFLSGRARSNADVTVSPAPAQTSTTTQKTTDTTQTTTTDSVKSATPDVKLSLVPGFNLIAIPYILSPSDGKSVFYQLDSKEAYYIDSQGKWISLFDSGTVSPGSGYWVKATNAQSYTIPVATKAIPIDAPFTITLKKGWNAIGNPFPQDVVWNPVIKTSKGTTDFAKAVEAKIITVAYVSDPVTREYTTVNAKDTIKKFAGMLIQSGGDVDLILSP</sequence>
<dbReference type="EMBL" id="PEZX01000021">
    <property type="protein sequence ID" value="PIS07050.1"/>
    <property type="molecule type" value="Genomic_DNA"/>
</dbReference>
<organism evidence="3 4">
    <name type="scientific">Candidatus Berkelbacteria bacterium CG10_big_fil_rev_8_21_14_0_10_43_14</name>
    <dbReference type="NCBI Taxonomy" id="1974515"/>
    <lineage>
        <taxon>Bacteria</taxon>
        <taxon>Candidatus Berkelbacteria</taxon>
    </lineage>
</organism>
<reference evidence="4" key="1">
    <citation type="submission" date="2017-09" db="EMBL/GenBank/DDBJ databases">
        <title>Depth-based differentiation of microbial function through sediment-hosted aquifers and enrichment of novel symbionts in the deep terrestrial subsurface.</title>
        <authorList>
            <person name="Probst A.J."/>
            <person name="Ladd B."/>
            <person name="Jarett J.K."/>
            <person name="Geller-Mcgrath D.E."/>
            <person name="Sieber C.M.K."/>
            <person name="Emerson J.B."/>
            <person name="Anantharaman K."/>
            <person name="Thomas B.C."/>
            <person name="Malmstrom R."/>
            <person name="Stieglmeier M."/>
            <person name="Klingl A."/>
            <person name="Woyke T."/>
            <person name="Ryan C.M."/>
            <person name="Banfield J.F."/>
        </authorList>
    </citation>
    <scope>NUCLEOTIDE SEQUENCE [LARGE SCALE GENOMIC DNA]</scope>
</reference>
<accession>A0A2M6RAK3</accession>
<evidence type="ECO:0000256" key="1">
    <source>
        <dbReference type="SAM" id="MobiDB-lite"/>
    </source>
</evidence>
<gene>
    <name evidence="3" type="ORF">COT79_01315</name>
</gene>
<evidence type="ECO:0000256" key="2">
    <source>
        <dbReference type="SAM" id="Phobius"/>
    </source>
</evidence>
<keyword evidence="2" id="KW-0812">Transmembrane</keyword>
<keyword evidence="2" id="KW-0472">Membrane</keyword>
<feature type="transmembrane region" description="Helical" evidence="2">
    <location>
        <begin position="7"/>
        <end position="28"/>
    </location>
</feature>
<keyword evidence="2" id="KW-1133">Transmembrane helix</keyword>
<feature type="region of interest" description="Disordered" evidence="1">
    <location>
        <begin position="40"/>
        <end position="65"/>
    </location>
</feature>
<comment type="caution">
    <text evidence="3">The sequence shown here is derived from an EMBL/GenBank/DDBJ whole genome shotgun (WGS) entry which is preliminary data.</text>
</comment>
<evidence type="ECO:0000313" key="4">
    <source>
        <dbReference type="Proteomes" id="UP000231162"/>
    </source>
</evidence>